<comment type="caution">
    <text evidence="2">The sequence shown here is derived from an EMBL/GenBank/DDBJ whole genome shotgun (WGS) entry which is preliminary data.</text>
</comment>
<reference evidence="2 3" key="1">
    <citation type="submission" date="2018-10" db="EMBL/GenBank/DDBJ databases">
        <title>Sequencing the genomes of 1000 actinobacteria strains.</title>
        <authorList>
            <person name="Klenk H.-P."/>
        </authorList>
    </citation>
    <scope>NUCLEOTIDE SEQUENCE [LARGE SCALE GENOMIC DNA]</scope>
    <source>
        <strain evidence="2 3">DSM 43911</strain>
    </source>
</reference>
<dbReference type="EMBL" id="RBXR01000001">
    <property type="protein sequence ID" value="RKT66923.1"/>
    <property type="molecule type" value="Genomic_DNA"/>
</dbReference>
<name>A0A495X2P8_9PSEU</name>
<evidence type="ECO:0000256" key="1">
    <source>
        <dbReference type="SAM" id="MobiDB-lite"/>
    </source>
</evidence>
<dbReference type="Proteomes" id="UP000272729">
    <property type="component" value="Unassembled WGS sequence"/>
</dbReference>
<sequence length="99" mass="11135">MNDHHARTPRPRSVAELAASSPAWQVETDQRGRWLTAERRITHDGRRWLIGLTPVRDGVVALVLWSGDVVAGHARGSEAEMCARADRWVADLMARRLMP</sequence>
<gene>
    <name evidence="2" type="ORF">DFJ66_0089</name>
</gene>
<feature type="region of interest" description="Disordered" evidence="1">
    <location>
        <begin position="1"/>
        <end position="24"/>
    </location>
</feature>
<organism evidence="2 3">
    <name type="scientific">Saccharothrix variisporea</name>
    <dbReference type="NCBI Taxonomy" id="543527"/>
    <lineage>
        <taxon>Bacteria</taxon>
        <taxon>Bacillati</taxon>
        <taxon>Actinomycetota</taxon>
        <taxon>Actinomycetes</taxon>
        <taxon>Pseudonocardiales</taxon>
        <taxon>Pseudonocardiaceae</taxon>
        <taxon>Saccharothrix</taxon>
    </lineage>
</organism>
<proteinExistence type="predicted"/>
<accession>A0A495X2P8</accession>
<dbReference type="RefSeq" id="WP_121230428.1">
    <property type="nucleotide sequence ID" value="NZ_JBIUBA010000011.1"/>
</dbReference>
<protein>
    <submittedName>
        <fullName evidence="2">Uncharacterized protein</fullName>
    </submittedName>
</protein>
<dbReference type="OrthoDB" id="3631723at2"/>
<evidence type="ECO:0000313" key="3">
    <source>
        <dbReference type="Proteomes" id="UP000272729"/>
    </source>
</evidence>
<evidence type="ECO:0000313" key="2">
    <source>
        <dbReference type="EMBL" id="RKT66923.1"/>
    </source>
</evidence>
<dbReference type="AlphaFoldDB" id="A0A495X2P8"/>
<keyword evidence="3" id="KW-1185">Reference proteome</keyword>